<dbReference type="Pfam" id="PF00749">
    <property type="entry name" value="tRNA-synt_1c"/>
    <property type="match status" value="1"/>
</dbReference>
<dbReference type="GO" id="GO:0005524">
    <property type="term" value="F:ATP binding"/>
    <property type="evidence" value="ECO:0007669"/>
    <property type="project" value="UniProtKB-UniRule"/>
</dbReference>
<dbReference type="GO" id="GO:0008270">
    <property type="term" value="F:zinc ion binding"/>
    <property type="evidence" value="ECO:0007669"/>
    <property type="project" value="InterPro"/>
</dbReference>
<dbReference type="InterPro" id="IPR008925">
    <property type="entry name" value="aa_tRNA-synth_I_cd-bd_sf"/>
</dbReference>
<dbReference type="InterPro" id="IPR000924">
    <property type="entry name" value="Glu/Gln-tRNA-synth"/>
</dbReference>
<dbReference type="KEGG" id="capn:CBG49_10960"/>
<evidence type="ECO:0000313" key="11">
    <source>
        <dbReference type="EMBL" id="ASF43550.1"/>
    </source>
</evidence>
<feature type="short sequence motif" description="'KMSKS' region" evidence="8">
    <location>
        <begin position="257"/>
        <end position="261"/>
    </location>
</feature>
<dbReference type="PROSITE" id="PS00178">
    <property type="entry name" value="AA_TRNA_LIGASE_I"/>
    <property type="match status" value="1"/>
</dbReference>
<evidence type="ECO:0000259" key="9">
    <source>
        <dbReference type="Pfam" id="PF00749"/>
    </source>
</evidence>
<accession>A0A1Z4BQK5</accession>
<feature type="binding site" evidence="8">
    <location>
        <position position="260"/>
    </location>
    <ligand>
        <name>ATP</name>
        <dbReference type="ChEBI" id="CHEBI:30616"/>
    </ligand>
</feature>
<dbReference type="InterPro" id="IPR004527">
    <property type="entry name" value="Glu-tRNA-ligase_bac/mito"/>
</dbReference>
<feature type="short sequence motif" description="'HIGH' region" evidence="8">
    <location>
        <begin position="8"/>
        <end position="18"/>
    </location>
</feature>
<keyword evidence="2 8" id="KW-0963">Cytoplasm</keyword>
<comment type="function">
    <text evidence="8">Catalyzes the attachment of glutamate to tRNA(Glu) in a two-step reaction: glutamate is first activated by ATP to form Glu-AMP and then transferred to the acceptor end of tRNA(Glu).</text>
</comment>
<dbReference type="InterPro" id="IPR014729">
    <property type="entry name" value="Rossmann-like_a/b/a_fold"/>
</dbReference>
<reference evidence="12" key="1">
    <citation type="submission" date="2017-06" db="EMBL/GenBank/DDBJ databases">
        <title>Complete genome sequence of Capnocytophaga sp. KCOM 1579 (=ChDC OS43) isolated from a human refractory periapical abscess lesion.</title>
        <authorList>
            <person name="Kook J.-K."/>
            <person name="Park S.-N."/>
            <person name="Lim Y.K."/>
            <person name="Roh H."/>
        </authorList>
    </citation>
    <scope>NUCLEOTIDE SEQUENCE [LARGE SCALE GENOMIC DNA]</scope>
    <source>
        <strain evidence="12">ChDC OS43</strain>
    </source>
</reference>
<dbReference type="Gene3D" id="1.10.10.350">
    <property type="match status" value="1"/>
</dbReference>
<dbReference type="GO" id="GO:0005829">
    <property type="term" value="C:cytosol"/>
    <property type="evidence" value="ECO:0007669"/>
    <property type="project" value="TreeGrafter"/>
</dbReference>
<dbReference type="EMBL" id="CP022022">
    <property type="protein sequence ID" value="ASF43550.1"/>
    <property type="molecule type" value="Genomic_DNA"/>
</dbReference>
<dbReference type="HAMAP" id="MF_00022">
    <property type="entry name" value="Glu_tRNA_synth_type1"/>
    <property type="match status" value="1"/>
</dbReference>
<keyword evidence="6 8" id="KW-0648">Protein biosynthesis</keyword>
<dbReference type="CDD" id="cd00808">
    <property type="entry name" value="GluRS_core"/>
    <property type="match status" value="1"/>
</dbReference>
<keyword evidence="5 8" id="KW-0067">ATP-binding</keyword>
<comment type="similarity">
    <text evidence="1 8">Belongs to the class-I aminoacyl-tRNA synthetase family. Glutamate--tRNA ligase type 1 subfamily.</text>
</comment>
<evidence type="ECO:0000256" key="1">
    <source>
        <dbReference type="ARBA" id="ARBA00007894"/>
    </source>
</evidence>
<evidence type="ECO:0000256" key="3">
    <source>
        <dbReference type="ARBA" id="ARBA00022598"/>
    </source>
</evidence>
<protein>
    <recommendedName>
        <fullName evidence="8">Glutamate--tRNA ligase</fullName>
        <ecNumber evidence="8">6.1.1.17</ecNumber>
    </recommendedName>
    <alternativeName>
        <fullName evidence="8">Glutamyl-tRNA synthetase</fullName>
        <shortName evidence="8">GluRS</shortName>
    </alternativeName>
</protein>
<dbReference type="InterPro" id="IPR020058">
    <property type="entry name" value="Glu/Gln-tRNA-synth_Ib_cat-dom"/>
</dbReference>
<evidence type="ECO:0000256" key="8">
    <source>
        <dbReference type="HAMAP-Rule" id="MF_00022"/>
    </source>
</evidence>
<dbReference type="PANTHER" id="PTHR43311:SF2">
    <property type="entry name" value="GLUTAMATE--TRNA LIGASE, MITOCHONDRIAL-RELATED"/>
    <property type="match status" value="1"/>
</dbReference>
<dbReference type="InterPro" id="IPR033910">
    <property type="entry name" value="GluRS_core"/>
</dbReference>
<evidence type="ECO:0000256" key="4">
    <source>
        <dbReference type="ARBA" id="ARBA00022741"/>
    </source>
</evidence>
<dbReference type="Pfam" id="PF19269">
    <property type="entry name" value="Anticodon_2"/>
    <property type="match status" value="1"/>
</dbReference>
<comment type="catalytic activity">
    <reaction evidence="8">
        <text>tRNA(Glu) + L-glutamate + ATP = L-glutamyl-tRNA(Glu) + AMP + diphosphate</text>
        <dbReference type="Rhea" id="RHEA:23540"/>
        <dbReference type="Rhea" id="RHEA-COMP:9663"/>
        <dbReference type="Rhea" id="RHEA-COMP:9680"/>
        <dbReference type="ChEBI" id="CHEBI:29985"/>
        <dbReference type="ChEBI" id="CHEBI:30616"/>
        <dbReference type="ChEBI" id="CHEBI:33019"/>
        <dbReference type="ChEBI" id="CHEBI:78442"/>
        <dbReference type="ChEBI" id="CHEBI:78520"/>
        <dbReference type="ChEBI" id="CHEBI:456215"/>
        <dbReference type="EC" id="6.1.1.17"/>
    </reaction>
</comment>
<gene>
    <name evidence="8" type="primary">gltX</name>
    <name evidence="11" type="ORF">CBG49_10960</name>
</gene>
<feature type="domain" description="Aminoacyl-tRNA synthetase class I anticodon-binding" evidence="10">
    <location>
        <begin position="373"/>
        <end position="495"/>
    </location>
</feature>
<keyword evidence="7 8" id="KW-0030">Aminoacyl-tRNA synthetase</keyword>
<feature type="domain" description="Glutamyl/glutaminyl-tRNA synthetase class Ib catalytic" evidence="9">
    <location>
        <begin position="1"/>
        <end position="341"/>
    </location>
</feature>
<evidence type="ECO:0000256" key="2">
    <source>
        <dbReference type="ARBA" id="ARBA00022490"/>
    </source>
</evidence>
<dbReference type="RefSeq" id="WP_088594498.1">
    <property type="nucleotide sequence ID" value="NZ_CP022022.1"/>
</dbReference>
<keyword evidence="3 8" id="KW-0436">Ligase</keyword>
<name>A0A1Z4BQK5_9FLAO</name>
<comment type="subunit">
    <text evidence="8">Monomer.</text>
</comment>
<dbReference type="EC" id="6.1.1.17" evidence="8"/>
<comment type="subcellular location">
    <subcellularLocation>
        <location evidence="8">Cytoplasm</location>
    </subcellularLocation>
</comment>
<dbReference type="PANTHER" id="PTHR43311">
    <property type="entry name" value="GLUTAMATE--TRNA LIGASE"/>
    <property type="match status" value="1"/>
</dbReference>
<dbReference type="NCBIfam" id="TIGR00464">
    <property type="entry name" value="gltX_bact"/>
    <property type="match status" value="1"/>
</dbReference>
<evidence type="ECO:0000256" key="6">
    <source>
        <dbReference type="ARBA" id="ARBA00022917"/>
    </source>
</evidence>
<dbReference type="InterPro" id="IPR001412">
    <property type="entry name" value="aa-tRNA-synth_I_CS"/>
</dbReference>
<evidence type="ECO:0000256" key="7">
    <source>
        <dbReference type="ARBA" id="ARBA00023146"/>
    </source>
</evidence>
<dbReference type="InterPro" id="IPR020751">
    <property type="entry name" value="aa-tRNA-synth_I_codon-bd_sub2"/>
</dbReference>
<dbReference type="InterPro" id="IPR045462">
    <property type="entry name" value="aa-tRNA-synth_I_cd-bd"/>
</dbReference>
<dbReference type="SUPFAM" id="SSF52374">
    <property type="entry name" value="Nucleotidylyl transferase"/>
    <property type="match status" value="1"/>
</dbReference>
<proteinExistence type="inferred from homology"/>
<dbReference type="GO" id="GO:0006424">
    <property type="term" value="P:glutamyl-tRNA aminoacylation"/>
    <property type="evidence" value="ECO:0007669"/>
    <property type="project" value="UniProtKB-UniRule"/>
</dbReference>
<dbReference type="PRINTS" id="PR00987">
    <property type="entry name" value="TRNASYNTHGLU"/>
</dbReference>
<comment type="caution">
    <text evidence="8">Lacks conserved residue(s) required for the propagation of feature annotation.</text>
</comment>
<sequence length="500" mass="57038">MVRVRFAPSPTGALHIGGVRTALFNYLFAKKHGGDFLLRIEDTDQNRYVPGAEQYIINSLNWLGLTYDEGVGKEGKHAPYRQSERKPLYKQYADALIENGWAYYAFDTAEALDNARKEAEAKGETFIYNWATRDTLQNSLSLSTEEVQQRLQRGDEYVIRFKMPHNEQLKMNDMIRGEVTIDTSTLDDKVLFKSDGMPTYHLANIVDDHLMEITHVIRGEEWLPSMALHLMLYRAFGWQAPAFAHLPLILKPVGNGKLSKRDGIKLGFPVFPMDWTENGETLKGFSGEGYFPEALINFLALLGWNPGNDEEIFSMEQLIQLFDLEKVHKAGARFDPEKIKWFNHQYLQMKPNAELATLFQKDLTERGVTAPIATVEKVVGLIKERASFVSDFWELCKFFFEAPTQYDEKAIKKQWKEQTPTIVKEVAEVLQNTANFTSIALEEAVKQYMETKGLGFGQVMPPLRLALVGELKGPHVFDIIEVIGKEETLRRLDAILSAEK</sequence>
<organism evidence="11 12">
    <name type="scientific">Capnocytophaga endodontalis</name>
    <dbReference type="NCBI Taxonomy" id="2708117"/>
    <lineage>
        <taxon>Bacteria</taxon>
        <taxon>Pseudomonadati</taxon>
        <taxon>Bacteroidota</taxon>
        <taxon>Flavobacteriia</taxon>
        <taxon>Flavobacteriales</taxon>
        <taxon>Flavobacteriaceae</taxon>
        <taxon>Capnocytophaga</taxon>
    </lineage>
</organism>
<evidence type="ECO:0000313" key="12">
    <source>
        <dbReference type="Proteomes" id="UP000197007"/>
    </source>
</evidence>
<keyword evidence="4 8" id="KW-0547">Nucleotide-binding</keyword>
<dbReference type="InterPro" id="IPR049940">
    <property type="entry name" value="GluQ/Sye"/>
</dbReference>
<dbReference type="Gene3D" id="3.40.50.620">
    <property type="entry name" value="HUPs"/>
    <property type="match status" value="1"/>
</dbReference>
<keyword evidence="12" id="KW-1185">Reference proteome</keyword>
<dbReference type="Proteomes" id="UP000197007">
    <property type="component" value="Chromosome"/>
</dbReference>
<dbReference type="SUPFAM" id="SSF48163">
    <property type="entry name" value="An anticodon-binding domain of class I aminoacyl-tRNA synthetases"/>
    <property type="match status" value="1"/>
</dbReference>
<dbReference type="GO" id="GO:0004818">
    <property type="term" value="F:glutamate-tRNA ligase activity"/>
    <property type="evidence" value="ECO:0007669"/>
    <property type="project" value="UniProtKB-UniRule"/>
</dbReference>
<dbReference type="FunFam" id="3.40.50.620:FF:000127">
    <property type="entry name" value="Glutamate--tRNA ligase"/>
    <property type="match status" value="1"/>
</dbReference>
<evidence type="ECO:0000256" key="5">
    <source>
        <dbReference type="ARBA" id="ARBA00022840"/>
    </source>
</evidence>
<dbReference type="GO" id="GO:0000049">
    <property type="term" value="F:tRNA binding"/>
    <property type="evidence" value="ECO:0007669"/>
    <property type="project" value="InterPro"/>
</dbReference>
<evidence type="ECO:0000259" key="10">
    <source>
        <dbReference type="Pfam" id="PF19269"/>
    </source>
</evidence>
<dbReference type="AlphaFoldDB" id="A0A1Z4BQK5"/>